<proteinExistence type="predicted"/>
<dbReference type="AlphaFoldDB" id="A0A9Q3ZC82"/>
<reference evidence="2" key="1">
    <citation type="submission" date="2022-01" db="EMBL/GenBank/DDBJ databases">
        <authorList>
            <person name="Karlyshev A.V."/>
            <person name="Jaspars M."/>
        </authorList>
    </citation>
    <scope>NUCLEOTIDE SEQUENCE</scope>
    <source>
        <strain evidence="2">AGSA3-2</strain>
    </source>
</reference>
<sequence length="278" mass="31080">MNTLALSRWGALALCALLLGGCAGLRQTAGGWLGLAPAPATVAGLDYATQKRLGVAELACDELAAAWREDRWLPGDERARLIARCGARVRRVLDAREQDQELDRLVSEAWDATIQARLERERRERRREQVRRAIAQAREEAEARNDSAAEDALAQLRERMADAHILQVLREVPDQPLAYAIGQPSERSMKEFLSCLEVAYPNEGYEMQWEGDSLSVRALNATMPRGDVDIDTQFVSVWNTWMLQSLSVAELRATNAQDRFMLAQNLVAGQCYDVDGRL</sequence>
<feature type="coiled-coil region" evidence="1">
    <location>
        <begin position="118"/>
        <end position="158"/>
    </location>
</feature>
<evidence type="ECO:0000313" key="2">
    <source>
        <dbReference type="EMBL" id="MCE7508453.1"/>
    </source>
</evidence>
<dbReference type="EMBL" id="JAJVKT010000007">
    <property type="protein sequence ID" value="MCE7508453.1"/>
    <property type="molecule type" value="Genomic_DNA"/>
</dbReference>
<keyword evidence="1" id="KW-0175">Coiled coil</keyword>
<evidence type="ECO:0000313" key="3">
    <source>
        <dbReference type="Proteomes" id="UP001107961"/>
    </source>
</evidence>
<name>A0A9Q3ZC82_9GAMM</name>
<dbReference type="GeneID" id="94687106"/>
<keyword evidence="3" id="KW-1185">Reference proteome</keyword>
<gene>
    <name evidence="2" type="ORF">LZG35_07360</name>
</gene>
<dbReference type="RefSeq" id="WP_143247782.1">
    <property type="nucleotide sequence ID" value="NZ_CBDDTQ010000005.1"/>
</dbReference>
<protein>
    <submittedName>
        <fullName evidence="2">Uncharacterized protein</fullName>
    </submittedName>
</protein>
<organism evidence="2 3">
    <name type="scientific">Alloalcanivorax xenomutans</name>
    <dbReference type="NCBI Taxonomy" id="1094342"/>
    <lineage>
        <taxon>Bacteria</taxon>
        <taxon>Pseudomonadati</taxon>
        <taxon>Pseudomonadota</taxon>
        <taxon>Gammaproteobacteria</taxon>
        <taxon>Oceanospirillales</taxon>
        <taxon>Alcanivoracaceae</taxon>
        <taxon>Alloalcanivorax</taxon>
    </lineage>
</organism>
<evidence type="ECO:0000256" key="1">
    <source>
        <dbReference type="SAM" id="Coils"/>
    </source>
</evidence>
<comment type="caution">
    <text evidence="2">The sequence shown here is derived from an EMBL/GenBank/DDBJ whole genome shotgun (WGS) entry which is preliminary data.</text>
</comment>
<dbReference type="Proteomes" id="UP001107961">
    <property type="component" value="Unassembled WGS sequence"/>
</dbReference>
<accession>A0A9Q3ZC82</accession>